<keyword evidence="3 8" id="KW-1134">Transmembrane beta strand</keyword>
<dbReference type="Pfam" id="PF13715">
    <property type="entry name" value="CarbopepD_reg_2"/>
    <property type="match status" value="1"/>
</dbReference>
<evidence type="ECO:0000256" key="5">
    <source>
        <dbReference type="ARBA" id="ARBA00023077"/>
    </source>
</evidence>
<evidence type="ECO:0000256" key="8">
    <source>
        <dbReference type="PROSITE-ProRule" id="PRU01360"/>
    </source>
</evidence>
<proteinExistence type="inferred from homology"/>
<sequence length="974" mass="108168">MRTFIKSTLLMLLMPMSFFAQSTVSGIVTERDTGMPIPGANIVIRGTTTGTTTNFDGEYTLDGVNLDDVIVISYIGFAPQQIPYTGQETINVQLAPDTAILEEVVLIGYGSTRRQDATGAVQQISTEEFNQGAIVSPEQLIQGKSAGVQITSGSGAPGGGTEIRIRGGSSLSANNSPLIVVDGVPLDQRGVQGVRNQLNAINPNEIQDFVVLKDASATAIYGSRASNGVILITTKKGKKNSDLKFEYDLKASVGEVVETVDVLNAEQFRNLIETTPGTDVGLLGDANTNWQDEIYQTSVGAIHNLTVSQGLENFYYRVNFNHTSQTGVLRTDTYERNALNTAFNYDLLDNDLKLTLTAKGSIDRNNFADEGAIGAAVNFDPTKPVYDENSNYGGFYEWTNNKGVALQQATRNPVALLLQREDEGKTKRLITNFNIDYRIPFVDDLKFNLNAGLDYSENDGFNIRPTSSAVVLQDIADEEVYWGMNRNQLLDFYFNYKPYVESLSTAFDFTVGHSYQEFFISSQQRYTDAAVEGNWVLNPITVDRNALESYFARASFDIADKYLISGSYRMDGSSRFSEDNRWSSFPAVSLGWKINNEDFLKDSGVLSELKLRAGYGVTGNQEIGSNYGYMGIYTPSERGASYQFGDRFYQTLRPEEYDKDLKWEELQTYNVGIDFGFLNDRLTGSVDAYHRTTENLLAEVPVPAGANLSDRLITNVGETVSKGLEIGLNGDIIRSDKMNWSLNYNITFQDLEITKLSLGEDPNFFIPKGEISGGVGNMIQIWKKGIDPTTFFVYRQVYDPNGEPIEGAYVDVNGDNTITEIDRQPYKKGSPDFYMGLSSNFNYKDFDFSFTWRGSFGGYMYNNMQSATGFRGAGTVTPQPYYSNFNSNVLETDFNESQFFSDYYVQSADFVKLDNVSIGYLIAGEKVDFRASLTASNVLTITDYDGLDPEISGGIDNNFYPRPRTYTLGLNLTF</sequence>
<dbReference type="Gene3D" id="2.40.170.20">
    <property type="entry name" value="TonB-dependent receptor, beta-barrel domain"/>
    <property type="match status" value="1"/>
</dbReference>
<accession>A0ABY6NRF0</accession>
<dbReference type="Gene3D" id="2.60.40.1120">
    <property type="entry name" value="Carboxypeptidase-like, regulatory domain"/>
    <property type="match status" value="1"/>
</dbReference>
<dbReference type="PROSITE" id="PS52016">
    <property type="entry name" value="TONB_DEPENDENT_REC_3"/>
    <property type="match status" value="1"/>
</dbReference>
<dbReference type="InterPro" id="IPR012910">
    <property type="entry name" value="Plug_dom"/>
</dbReference>
<dbReference type="EMBL" id="CP069620">
    <property type="protein sequence ID" value="UZH55403.1"/>
    <property type="molecule type" value="Genomic_DNA"/>
</dbReference>
<dbReference type="InterPro" id="IPR008969">
    <property type="entry name" value="CarboxyPept-like_regulatory"/>
</dbReference>
<feature type="domain" description="TonB-dependent receptor-like beta-barrel" evidence="11">
    <location>
        <begin position="384"/>
        <end position="750"/>
    </location>
</feature>
<feature type="chain" id="PRO_5046958736" evidence="10">
    <location>
        <begin position="23"/>
        <end position="974"/>
    </location>
</feature>
<dbReference type="NCBIfam" id="TIGR04057">
    <property type="entry name" value="SusC_RagA_signa"/>
    <property type="match status" value="1"/>
</dbReference>
<comment type="subcellular location">
    <subcellularLocation>
        <location evidence="1 8">Cell outer membrane</location>
        <topology evidence="1 8">Multi-pass membrane protein</topology>
    </subcellularLocation>
</comment>
<evidence type="ECO:0000256" key="10">
    <source>
        <dbReference type="SAM" id="SignalP"/>
    </source>
</evidence>
<dbReference type="Pfam" id="PF07715">
    <property type="entry name" value="Plug"/>
    <property type="match status" value="1"/>
</dbReference>
<evidence type="ECO:0000256" key="1">
    <source>
        <dbReference type="ARBA" id="ARBA00004571"/>
    </source>
</evidence>
<keyword evidence="14" id="KW-1185">Reference proteome</keyword>
<evidence type="ECO:0000313" key="14">
    <source>
        <dbReference type="Proteomes" id="UP001163981"/>
    </source>
</evidence>
<keyword evidence="5 9" id="KW-0798">TonB box</keyword>
<dbReference type="RefSeq" id="WP_265163763.1">
    <property type="nucleotide sequence ID" value="NZ_CP069620.1"/>
</dbReference>
<evidence type="ECO:0000259" key="11">
    <source>
        <dbReference type="Pfam" id="PF00593"/>
    </source>
</evidence>
<dbReference type="Proteomes" id="UP001163981">
    <property type="component" value="Chromosome"/>
</dbReference>
<dbReference type="SUPFAM" id="SSF49464">
    <property type="entry name" value="Carboxypeptidase regulatory domain-like"/>
    <property type="match status" value="1"/>
</dbReference>
<dbReference type="InterPro" id="IPR037066">
    <property type="entry name" value="Plug_dom_sf"/>
</dbReference>
<keyword evidence="4 8" id="KW-0812">Transmembrane</keyword>
<feature type="domain" description="TonB-dependent receptor plug" evidence="12">
    <location>
        <begin position="114"/>
        <end position="229"/>
    </location>
</feature>
<keyword evidence="7 8" id="KW-0998">Cell outer membrane</keyword>
<dbReference type="InterPro" id="IPR023997">
    <property type="entry name" value="TonB-dep_OMP_SusC/RagA_CS"/>
</dbReference>
<reference evidence="13" key="1">
    <citation type="submission" date="2021-02" db="EMBL/GenBank/DDBJ databases">
        <title>Salinimicrobium sp. nov. isolated from seawater in Tongyeong, Republic of Korea.</title>
        <authorList>
            <person name="Lee S.-J."/>
        </authorList>
    </citation>
    <scope>NUCLEOTIDE SEQUENCE</scope>
    <source>
        <strain evidence="13">HN-2-9-2</strain>
    </source>
</reference>
<dbReference type="Gene3D" id="2.170.130.10">
    <property type="entry name" value="TonB-dependent receptor, plug domain"/>
    <property type="match status" value="1"/>
</dbReference>
<name>A0ABY6NRF0_9FLAO</name>
<evidence type="ECO:0000256" key="7">
    <source>
        <dbReference type="ARBA" id="ARBA00023237"/>
    </source>
</evidence>
<keyword evidence="6 8" id="KW-0472">Membrane</keyword>
<dbReference type="SUPFAM" id="SSF56935">
    <property type="entry name" value="Porins"/>
    <property type="match status" value="1"/>
</dbReference>
<evidence type="ECO:0000259" key="12">
    <source>
        <dbReference type="Pfam" id="PF07715"/>
    </source>
</evidence>
<dbReference type="InterPro" id="IPR000531">
    <property type="entry name" value="Beta-barrel_TonB"/>
</dbReference>
<evidence type="ECO:0000256" key="2">
    <source>
        <dbReference type="ARBA" id="ARBA00022448"/>
    </source>
</evidence>
<organism evidence="13 14">
    <name type="scientific">Salinimicrobium tongyeongense</name>
    <dbReference type="NCBI Taxonomy" id="2809707"/>
    <lineage>
        <taxon>Bacteria</taxon>
        <taxon>Pseudomonadati</taxon>
        <taxon>Bacteroidota</taxon>
        <taxon>Flavobacteriia</taxon>
        <taxon>Flavobacteriales</taxon>
        <taxon>Flavobacteriaceae</taxon>
        <taxon>Salinimicrobium</taxon>
    </lineage>
</organism>
<protein>
    <submittedName>
        <fullName evidence="13">SusC/RagA family TonB-linked outer membrane protein</fullName>
    </submittedName>
</protein>
<dbReference type="Pfam" id="PF00593">
    <property type="entry name" value="TonB_dep_Rec_b-barrel"/>
    <property type="match status" value="1"/>
</dbReference>
<evidence type="ECO:0000256" key="4">
    <source>
        <dbReference type="ARBA" id="ARBA00022692"/>
    </source>
</evidence>
<dbReference type="InterPro" id="IPR039426">
    <property type="entry name" value="TonB-dep_rcpt-like"/>
</dbReference>
<evidence type="ECO:0000313" key="13">
    <source>
        <dbReference type="EMBL" id="UZH55403.1"/>
    </source>
</evidence>
<gene>
    <name evidence="13" type="ORF">JRG66_00415</name>
</gene>
<evidence type="ECO:0000256" key="6">
    <source>
        <dbReference type="ARBA" id="ARBA00023136"/>
    </source>
</evidence>
<comment type="similarity">
    <text evidence="8 9">Belongs to the TonB-dependent receptor family.</text>
</comment>
<feature type="signal peptide" evidence="10">
    <location>
        <begin position="1"/>
        <end position="22"/>
    </location>
</feature>
<dbReference type="InterPro" id="IPR023996">
    <property type="entry name" value="TonB-dep_OMP_SusC/RagA"/>
</dbReference>
<evidence type="ECO:0000256" key="9">
    <source>
        <dbReference type="RuleBase" id="RU003357"/>
    </source>
</evidence>
<evidence type="ECO:0000256" key="3">
    <source>
        <dbReference type="ARBA" id="ARBA00022452"/>
    </source>
</evidence>
<dbReference type="InterPro" id="IPR036942">
    <property type="entry name" value="Beta-barrel_TonB_sf"/>
</dbReference>
<dbReference type="NCBIfam" id="TIGR04056">
    <property type="entry name" value="OMP_RagA_SusC"/>
    <property type="match status" value="1"/>
</dbReference>
<keyword evidence="2 8" id="KW-0813">Transport</keyword>
<keyword evidence="10" id="KW-0732">Signal</keyword>